<reference evidence="1 2" key="1">
    <citation type="submission" date="2020-04" db="EMBL/GenBank/DDBJ databases">
        <authorList>
            <person name="De Canck E."/>
        </authorList>
    </citation>
    <scope>NUCLEOTIDE SEQUENCE [LARGE SCALE GENOMIC DNA]</scope>
    <source>
        <strain evidence="1 2">LMG 29542</strain>
    </source>
</reference>
<keyword evidence="2" id="KW-1185">Reference proteome</keyword>
<dbReference type="Proteomes" id="UP000494363">
    <property type="component" value="Unassembled WGS sequence"/>
</dbReference>
<sequence length="41" mass="4624">MSALYRVNLERRRPVVPQIIGQRTIPSQHGYRASVFSGGLL</sequence>
<dbReference type="RefSeq" id="WP_281369732.1">
    <property type="nucleotide sequence ID" value="NZ_CADIKH010000001.1"/>
</dbReference>
<name>A0A6J5CYN6_9BURK</name>
<dbReference type="EMBL" id="CADIKH010000001">
    <property type="protein sequence ID" value="CAB3745965.1"/>
    <property type="molecule type" value="Genomic_DNA"/>
</dbReference>
<evidence type="ECO:0000313" key="1">
    <source>
        <dbReference type="EMBL" id="CAB3745965.1"/>
    </source>
</evidence>
<dbReference type="AlphaFoldDB" id="A0A6J5CYN6"/>
<proteinExistence type="predicted"/>
<evidence type="ECO:0000313" key="2">
    <source>
        <dbReference type="Proteomes" id="UP000494363"/>
    </source>
</evidence>
<organism evidence="1 2">
    <name type="scientific">Paraburkholderia humisilvae</name>
    <dbReference type="NCBI Taxonomy" id="627669"/>
    <lineage>
        <taxon>Bacteria</taxon>
        <taxon>Pseudomonadati</taxon>
        <taxon>Pseudomonadota</taxon>
        <taxon>Betaproteobacteria</taxon>
        <taxon>Burkholderiales</taxon>
        <taxon>Burkholderiaceae</taxon>
        <taxon>Paraburkholderia</taxon>
    </lineage>
</organism>
<accession>A0A6J5CYN6</accession>
<protein>
    <submittedName>
        <fullName evidence="1">Uncharacterized protein</fullName>
    </submittedName>
</protein>
<gene>
    <name evidence="1" type="ORF">LMG29542_00089</name>
</gene>